<feature type="compositionally biased region" description="Basic and acidic residues" evidence="2">
    <location>
        <begin position="352"/>
        <end position="362"/>
    </location>
</feature>
<evidence type="ECO:0000313" key="4">
    <source>
        <dbReference type="EMBL" id="HIW82701.1"/>
    </source>
</evidence>
<feature type="region of interest" description="Disordered" evidence="2">
    <location>
        <begin position="351"/>
        <end position="485"/>
    </location>
</feature>
<evidence type="ECO:0000259" key="3">
    <source>
        <dbReference type="Pfam" id="PF03816"/>
    </source>
</evidence>
<dbReference type="EMBL" id="DXGF01000001">
    <property type="protein sequence ID" value="HIW82701.1"/>
    <property type="molecule type" value="Genomic_DNA"/>
</dbReference>
<sequence length="485" mass="50948">MAKRRHRRGRRKKSWFARLSGPKKAVVCLAAVVTALLASGVVYAASILNKIDTQEIPQEDIVINQEAEAAGEGYTNVALFGGDSRTGELEEGVRTDTIIVASLNNKTKEIRMVSVYRDTLLDIGDGTLQKCNAAYSFGGPEQAINMLNRNLDLDIQKYVTVDFGIVANVIDLLGGVEIDVKEEEVQYINEFIDETGQVAGKEVNYVQNSGSQLLDGVQATTYARIRSTAGGDFTRTERQRLVIEKMVEKIKQSNLGTINSIIDEVFPSISTNFTIAEILSYAKDFAKYTLGENAGFPFDKTTDTISGLGSIVIPVSLTSNVQQLHEFLYGTTDYSVSSEVSGISGAIVSRVGQREATDEDTLRNQTYTVAPEDEAQESGDYSDSGNNGYSGSGSGNDHTGTGNNGQTGTETGNGNQSGDGGQQGTGGDSQTGSGGDGQTGTGGDGQTGTGGDGQTGAGGDGQTGTGGGTGETPTNPETPPATQGQ</sequence>
<gene>
    <name evidence="4" type="ORF">H9873_00020</name>
</gene>
<feature type="domain" description="Cell envelope-related transcriptional attenuator" evidence="3">
    <location>
        <begin position="94"/>
        <end position="251"/>
    </location>
</feature>
<reference evidence="4" key="2">
    <citation type="submission" date="2021-04" db="EMBL/GenBank/DDBJ databases">
        <authorList>
            <person name="Gilroy R."/>
        </authorList>
    </citation>
    <scope>NUCLEOTIDE SEQUENCE</scope>
    <source>
        <strain evidence="4">ChiSxjej1B13-11762</strain>
    </source>
</reference>
<evidence type="ECO:0000256" key="2">
    <source>
        <dbReference type="SAM" id="MobiDB-lite"/>
    </source>
</evidence>
<dbReference type="PANTHER" id="PTHR33392:SF6">
    <property type="entry name" value="POLYISOPRENYL-TEICHOIC ACID--PEPTIDOGLYCAN TEICHOIC ACID TRANSFERASE TAGU"/>
    <property type="match status" value="1"/>
</dbReference>
<feature type="compositionally biased region" description="Low complexity" evidence="2">
    <location>
        <begin position="378"/>
        <end position="387"/>
    </location>
</feature>
<dbReference type="InterPro" id="IPR004474">
    <property type="entry name" value="LytR_CpsA_psr"/>
</dbReference>
<feature type="compositionally biased region" description="Low complexity" evidence="2">
    <location>
        <begin position="395"/>
        <end position="414"/>
    </location>
</feature>
<dbReference type="PANTHER" id="PTHR33392">
    <property type="entry name" value="POLYISOPRENYL-TEICHOIC ACID--PEPTIDOGLYCAN TEICHOIC ACID TRANSFERASE TAGU"/>
    <property type="match status" value="1"/>
</dbReference>
<proteinExistence type="inferred from homology"/>
<dbReference type="NCBIfam" id="TIGR00350">
    <property type="entry name" value="lytR_cpsA_psr"/>
    <property type="match status" value="1"/>
</dbReference>
<name>A0A9D1R6N4_9FIRM</name>
<dbReference type="Proteomes" id="UP000824263">
    <property type="component" value="Unassembled WGS sequence"/>
</dbReference>
<dbReference type="Gene3D" id="3.40.630.190">
    <property type="entry name" value="LCP protein"/>
    <property type="match status" value="1"/>
</dbReference>
<dbReference type="AlphaFoldDB" id="A0A9D1R6N4"/>
<comment type="caution">
    <text evidence="4">The sequence shown here is derived from an EMBL/GenBank/DDBJ whole genome shotgun (WGS) entry which is preliminary data.</text>
</comment>
<evidence type="ECO:0000313" key="5">
    <source>
        <dbReference type="Proteomes" id="UP000824263"/>
    </source>
</evidence>
<organism evidence="4 5">
    <name type="scientific">Candidatus Dorea gallistercoris</name>
    <dbReference type="NCBI Taxonomy" id="2838542"/>
    <lineage>
        <taxon>Bacteria</taxon>
        <taxon>Bacillati</taxon>
        <taxon>Bacillota</taxon>
        <taxon>Clostridia</taxon>
        <taxon>Lachnospirales</taxon>
        <taxon>Lachnospiraceae</taxon>
        <taxon>Dorea</taxon>
    </lineage>
</organism>
<dbReference type="InterPro" id="IPR050922">
    <property type="entry name" value="LytR/CpsA/Psr_CW_biosynth"/>
</dbReference>
<protein>
    <submittedName>
        <fullName evidence="4">LCP family protein</fullName>
    </submittedName>
</protein>
<comment type="similarity">
    <text evidence="1">Belongs to the LytR/CpsA/Psr (LCP) family.</text>
</comment>
<evidence type="ECO:0000256" key="1">
    <source>
        <dbReference type="ARBA" id="ARBA00006068"/>
    </source>
</evidence>
<accession>A0A9D1R6N4</accession>
<dbReference type="Pfam" id="PF03816">
    <property type="entry name" value="LytR_cpsA_psr"/>
    <property type="match status" value="1"/>
</dbReference>
<feature type="compositionally biased region" description="Gly residues" evidence="2">
    <location>
        <begin position="415"/>
        <end position="470"/>
    </location>
</feature>
<feature type="compositionally biased region" description="Low complexity" evidence="2">
    <location>
        <begin position="471"/>
        <end position="485"/>
    </location>
</feature>
<reference evidence="4" key="1">
    <citation type="journal article" date="2021" name="PeerJ">
        <title>Extensive microbial diversity within the chicken gut microbiome revealed by metagenomics and culture.</title>
        <authorList>
            <person name="Gilroy R."/>
            <person name="Ravi A."/>
            <person name="Getino M."/>
            <person name="Pursley I."/>
            <person name="Horton D.L."/>
            <person name="Alikhan N.F."/>
            <person name="Baker D."/>
            <person name="Gharbi K."/>
            <person name="Hall N."/>
            <person name="Watson M."/>
            <person name="Adriaenssens E.M."/>
            <person name="Foster-Nyarko E."/>
            <person name="Jarju S."/>
            <person name="Secka A."/>
            <person name="Antonio M."/>
            <person name="Oren A."/>
            <person name="Chaudhuri R.R."/>
            <person name="La Ragione R."/>
            <person name="Hildebrand F."/>
            <person name="Pallen M.J."/>
        </authorList>
    </citation>
    <scope>NUCLEOTIDE SEQUENCE</scope>
    <source>
        <strain evidence="4">ChiSxjej1B13-11762</strain>
    </source>
</reference>